<keyword evidence="4" id="KW-0472">Membrane</keyword>
<reference evidence="8 9" key="1">
    <citation type="submission" date="2019-03" db="EMBL/GenBank/DDBJ databases">
        <title>Genomic Encyclopedia of Archaeal and Bacterial Type Strains, Phase II (KMG-II): from individual species to whole genera.</title>
        <authorList>
            <person name="Goeker M."/>
        </authorList>
    </citation>
    <scope>NUCLEOTIDE SEQUENCE [LARGE SCALE GENOMIC DNA]</scope>
    <source>
        <strain evidence="8 9">DSM 28323</strain>
    </source>
</reference>
<evidence type="ECO:0000256" key="4">
    <source>
        <dbReference type="ARBA" id="ARBA00023136"/>
    </source>
</evidence>
<accession>A0A4R6IUZ6</accession>
<dbReference type="AlphaFoldDB" id="A0A4R6IUZ6"/>
<comment type="caution">
    <text evidence="8">The sequence shown here is derived from an EMBL/GenBank/DDBJ whole genome shotgun (WGS) entry which is preliminary data.</text>
</comment>
<keyword evidence="3" id="KW-0732">Signal</keyword>
<feature type="domain" description="RagB/SusD" evidence="6">
    <location>
        <begin position="327"/>
        <end position="458"/>
    </location>
</feature>
<dbReference type="Gene3D" id="1.25.40.390">
    <property type="match status" value="1"/>
</dbReference>
<comment type="subcellular location">
    <subcellularLocation>
        <location evidence="1">Cell outer membrane</location>
    </subcellularLocation>
</comment>
<dbReference type="SUPFAM" id="SSF48452">
    <property type="entry name" value="TPR-like"/>
    <property type="match status" value="1"/>
</dbReference>
<protein>
    <submittedName>
        <fullName evidence="8">SusD-like starch-binding protein associating with outer membrane</fullName>
    </submittedName>
</protein>
<evidence type="ECO:0000256" key="1">
    <source>
        <dbReference type="ARBA" id="ARBA00004442"/>
    </source>
</evidence>
<dbReference type="OrthoDB" id="1080118at2"/>
<evidence type="ECO:0000259" key="6">
    <source>
        <dbReference type="Pfam" id="PF07980"/>
    </source>
</evidence>
<dbReference type="Proteomes" id="UP000295741">
    <property type="component" value="Unassembled WGS sequence"/>
</dbReference>
<dbReference type="PROSITE" id="PS51257">
    <property type="entry name" value="PROKAR_LIPOPROTEIN"/>
    <property type="match status" value="1"/>
</dbReference>
<evidence type="ECO:0000256" key="5">
    <source>
        <dbReference type="ARBA" id="ARBA00023237"/>
    </source>
</evidence>
<comment type="similarity">
    <text evidence="2">Belongs to the SusD family.</text>
</comment>
<keyword evidence="5" id="KW-0998">Cell outer membrane</keyword>
<dbReference type="Pfam" id="PF14322">
    <property type="entry name" value="SusD-like_3"/>
    <property type="match status" value="1"/>
</dbReference>
<evidence type="ECO:0000313" key="8">
    <source>
        <dbReference type="EMBL" id="TDO26444.1"/>
    </source>
</evidence>
<evidence type="ECO:0000256" key="3">
    <source>
        <dbReference type="ARBA" id="ARBA00022729"/>
    </source>
</evidence>
<evidence type="ECO:0000256" key="2">
    <source>
        <dbReference type="ARBA" id="ARBA00006275"/>
    </source>
</evidence>
<evidence type="ECO:0000259" key="7">
    <source>
        <dbReference type="Pfam" id="PF14322"/>
    </source>
</evidence>
<dbReference type="GO" id="GO:0009279">
    <property type="term" value="C:cell outer membrane"/>
    <property type="evidence" value="ECO:0007669"/>
    <property type="project" value="UniProtKB-SubCell"/>
</dbReference>
<dbReference type="Pfam" id="PF07980">
    <property type="entry name" value="SusD_RagB"/>
    <property type="match status" value="1"/>
</dbReference>
<gene>
    <name evidence="8" type="ORF">BC659_1750</name>
</gene>
<feature type="domain" description="SusD-like N-terminal" evidence="7">
    <location>
        <begin position="20"/>
        <end position="220"/>
    </location>
</feature>
<dbReference type="InterPro" id="IPR012944">
    <property type="entry name" value="SusD_RagB_dom"/>
</dbReference>
<dbReference type="Gene3D" id="2.20.20.130">
    <property type="match status" value="1"/>
</dbReference>
<name>A0A4R6IUZ6_9BACT</name>
<organism evidence="8 9">
    <name type="scientific">Sediminibacterium goheungense</name>
    <dbReference type="NCBI Taxonomy" id="1086393"/>
    <lineage>
        <taxon>Bacteria</taxon>
        <taxon>Pseudomonadati</taxon>
        <taxon>Bacteroidota</taxon>
        <taxon>Chitinophagia</taxon>
        <taxon>Chitinophagales</taxon>
        <taxon>Chitinophagaceae</taxon>
        <taxon>Sediminibacterium</taxon>
    </lineage>
</organism>
<dbReference type="Gene3D" id="1.25.40.900">
    <property type="match status" value="1"/>
</dbReference>
<sequence>MKMKYYFIGCLVFLMSCSKDYLEKKPYNALPIEDALKSEADILVALRGAYASLRNVDLYGRTIPVLGDLMADVTYQSLSNSNRYTFYNQYATPVVDGNALGLWTAGYQTILRVNNIIASSVDGTANARQYKGEAHAIRALVYFELVRFFAKPYTDDPSGLGVPIITTFNITVKPKRNTVAEVYALILDDLSKAYSLITQTTNSSQFSKYAAKALEAKVHLFKADMANARTAALDVITNGGYTLVGANNYVTYWQNPAPLSNKLETLFEVSSDGVANLGFDALGYIYSQNGYGDMICASDLYTQYAATDVRRSLLTQGIRSGPAVFVNKYTNIITDRDDTKVLRLSDIYLIAAEASLASNESDARNYLNAVATRRDPSFIGFTSSGATLLEDILTERRKELAFEGHRFHDLNRLKRTINRSTDYPASARTIPYPFNRRLLPIPQAEMDANPNMVQNQGY</sequence>
<dbReference type="InterPro" id="IPR011990">
    <property type="entry name" value="TPR-like_helical_dom_sf"/>
</dbReference>
<dbReference type="InterPro" id="IPR033985">
    <property type="entry name" value="SusD-like_N"/>
</dbReference>
<proteinExistence type="inferred from homology"/>
<keyword evidence="9" id="KW-1185">Reference proteome</keyword>
<dbReference type="EMBL" id="SNWP01000011">
    <property type="protein sequence ID" value="TDO26444.1"/>
    <property type="molecule type" value="Genomic_DNA"/>
</dbReference>
<dbReference type="CDD" id="cd08977">
    <property type="entry name" value="SusD"/>
    <property type="match status" value="1"/>
</dbReference>
<evidence type="ECO:0000313" key="9">
    <source>
        <dbReference type="Proteomes" id="UP000295741"/>
    </source>
</evidence>